<protein>
    <submittedName>
        <fullName evidence="1">Uncharacterized protein</fullName>
    </submittedName>
</protein>
<dbReference type="Proteomes" id="UP001055101">
    <property type="component" value="Unassembled WGS sequence"/>
</dbReference>
<name>A0ABQ4TT95_9HYPH</name>
<sequence>MCVPSDAALRSYLICVSPLAFRAPLIFTGPDPLQRARFPYHCGVATMPAEHPARCDRKGG</sequence>
<organism evidence="1 2">
    <name type="scientific">Methylobacterium thuringiense</name>
    <dbReference type="NCBI Taxonomy" id="1003091"/>
    <lineage>
        <taxon>Bacteria</taxon>
        <taxon>Pseudomonadati</taxon>
        <taxon>Pseudomonadota</taxon>
        <taxon>Alphaproteobacteria</taxon>
        <taxon>Hyphomicrobiales</taxon>
        <taxon>Methylobacteriaceae</taxon>
        <taxon>Methylobacterium</taxon>
    </lineage>
</organism>
<reference evidence="1" key="1">
    <citation type="journal article" date="2021" name="Front. Microbiol.">
        <title>Comprehensive Comparative Genomics and Phenotyping of Methylobacterium Species.</title>
        <authorList>
            <person name="Alessa O."/>
            <person name="Ogura Y."/>
            <person name="Fujitani Y."/>
            <person name="Takami H."/>
            <person name="Hayashi T."/>
            <person name="Sahin N."/>
            <person name="Tani A."/>
        </authorList>
    </citation>
    <scope>NUCLEOTIDE SEQUENCE</scope>
    <source>
        <strain evidence="1">DSM 23674</strain>
    </source>
</reference>
<comment type="caution">
    <text evidence="1">The sequence shown here is derived from an EMBL/GenBank/DDBJ whole genome shotgun (WGS) entry which is preliminary data.</text>
</comment>
<dbReference type="EMBL" id="BPRA01000017">
    <property type="protein sequence ID" value="GJE57105.1"/>
    <property type="molecule type" value="Genomic_DNA"/>
</dbReference>
<evidence type="ECO:0000313" key="1">
    <source>
        <dbReference type="EMBL" id="GJE57105.1"/>
    </source>
</evidence>
<reference evidence="1" key="2">
    <citation type="submission" date="2021-08" db="EMBL/GenBank/DDBJ databases">
        <authorList>
            <person name="Tani A."/>
            <person name="Ola A."/>
            <person name="Ogura Y."/>
            <person name="Katsura K."/>
            <person name="Hayashi T."/>
        </authorList>
    </citation>
    <scope>NUCLEOTIDE SEQUENCE</scope>
    <source>
        <strain evidence="1">DSM 23674</strain>
    </source>
</reference>
<accession>A0ABQ4TT95</accession>
<gene>
    <name evidence="1" type="ORF">EKPJFOCH_3616</name>
</gene>
<proteinExistence type="predicted"/>
<evidence type="ECO:0000313" key="2">
    <source>
        <dbReference type="Proteomes" id="UP001055101"/>
    </source>
</evidence>
<keyword evidence="2" id="KW-1185">Reference proteome</keyword>